<organism evidence="2 3">
    <name type="scientific">Chitinimonas taiwanensis DSM 18899</name>
    <dbReference type="NCBI Taxonomy" id="1121279"/>
    <lineage>
        <taxon>Bacteria</taxon>
        <taxon>Pseudomonadati</taxon>
        <taxon>Pseudomonadota</taxon>
        <taxon>Betaproteobacteria</taxon>
        <taxon>Neisseriales</taxon>
        <taxon>Chitinibacteraceae</taxon>
        <taxon>Chitinimonas</taxon>
    </lineage>
</organism>
<dbReference type="OrthoDB" id="9179759at2"/>
<name>A0A1K2HLU2_9NEIS</name>
<dbReference type="Pfam" id="PF25559">
    <property type="entry name" value="DUF7931"/>
    <property type="match status" value="1"/>
</dbReference>
<evidence type="ECO:0000259" key="1">
    <source>
        <dbReference type="Pfam" id="PF25559"/>
    </source>
</evidence>
<evidence type="ECO:0000313" key="2">
    <source>
        <dbReference type="EMBL" id="SFZ77758.1"/>
    </source>
</evidence>
<protein>
    <recommendedName>
        <fullName evidence="1">DUF7931 domain-containing protein</fullName>
    </recommendedName>
</protein>
<keyword evidence="3" id="KW-1185">Reference proteome</keyword>
<sequence>MSAIRFDSLHDYQQQIAQACTTAQRQILWFDDDLSDTAADSLELATQLKRLLVGSSLAKVQILLNDDAWFWRKCPRLQQLLNIYGHAFELRLSNEIDKGAGERFLLTEQSVVRIFHSESLRGEASDHAGSRSLCLQRFEALWLRAEPPSEGRRLHI</sequence>
<dbReference type="EMBL" id="FPKR01000010">
    <property type="protein sequence ID" value="SFZ77758.1"/>
    <property type="molecule type" value="Genomic_DNA"/>
</dbReference>
<dbReference type="Proteomes" id="UP000186513">
    <property type="component" value="Unassembled WGS sequence"/>
</dbReference>
<accession>A0A1K2HLU2</accession>
<dbReference type="AlphaFoldDB" id="A0A1K2HLU2"/>
<proteinExistence type="predicted"/>
<gene>
    <name evidence="2" type="ORF">SAMN02745887_02570</name>
</gene>
<dbReference type="STRING" id="1121279.SAMN02745887_02570"/>
<reference evidence="2 3" key="1">
    <citation type="submission" date="2016-11" db="EMBL/GenBank/DDBJ databases">
        <authorList>
            <person name="Jaros S."/>
            <person name="Januszkiewicz K."/>
            <person name="Wedrychowicz H."/>
        </authorList>
    </citation>
    <scope>NUCLEOTIDE SEQUENCE [LARGE SCALE GENOMIC DNA]</scope>
    <source>
        <strain evidence="2 3">DSM 18899</strain>
    </source>
</reference>
<dbReference type="InterPro" id="IPR057691">
    <property type="entry name" value="DUF7931"/>
</dbReference>
<dbReference type="RefSeq" id="WP_072429079.1">
    <property type="nucleotide sequence ID" value="NZ_FPKR01000010.1"/>
</dbReference>
<evidence type="ECO:0000313" key="3">
    <source>
        <dbReference type="Proteomes" id="UP000186513"/>
    </source>
</evidence>
<feature type="domain" description="DUF7931" evidence="1">
    <location>
        <begin position="10"/>
        <end position="154"/>
    </location>
</feature>